<name>A0ABZ2Y335_9FIRM</name>
<dbReference type="InterPro" id="IPR001173">
    <property type="entry name" value="Glyco_trans_2-like"/>
</dbReference>
<keyword evidence="2" id="KW-0808">Transferase</keyword>
<dbReference type="RefSeq" id="WP_341876737.1">
    <property type="nucleotide sequence ID" value="NZ_CP121687.1"/>
</dbReference>
<dbReference type="PANTHER" id="PTHR22916">
    <property type="entry name" value="GLYCOSYLTRANSFERASE"/>
    <property type="match status" value="1"/>
</dbReference>
<organism evidence="2 3">
    <name type="scientific">Defluviitalea saccharophila</name>
    <dbReference type="NCBI Taxonomy" id="879970"/>
    <lineage>
        <taxon>Bacteria</taxon>
        <taxon>Bacillati</taxon>
        <taxon>Bacillota</taxon>
        <taxon>Clostridia</taxon>
        <taxon>Lachnospirales</taxon>
        <taxon>Defluviitaleaceae</taxon>
        <taxon>Defluviitalea</taxon>
    </lineage>
</organism>
<dbReference type="Gene3D" id="3.90.550.10">
    <property type="entry name" value="Spore Coat Polysaccharide Biosynthesis Protein SpsA, Chain A"/>
    <property type="match status" value="1"/>
</dbReference>
<dbReference type="SUPFAM" id="SSF53448">
    <property type="entry name" value="Nucleotide-diphospho-sugar transferases"/>
    <property type="match status" value="1"/>
</dbReference>
<dbReference type="InterPro" id="IPR029044">
    <property type="entry name" value="Nucleotide-diphossugar_trans"/>
</dbReference>
<keyword evidence="3" id="KW-1185">Reference proteome</keyword>
<reference evidence="2 3" key="1">
    <citation type="submission" date="2023-03" db="EMBL/GenBank/DDBJ databases">
        <title>Novel Species.</title>
        <authorList>
            <person name="Ma S."/>
        </authorList>
    </citation>
    <scope>NUCLEOTIDE SEQUENCE [LARGE SCALE GENOMIC DNA]</scope>
    <source>
        <strain evidence="2 3">LIND6LT2</strain>
    </source>
</reference>
<dbReference type="CDD" id="cd00761">
    <property type="entry name" value="Glyco_tranf_GTA_type"/>
    <property type="match status" value="1"/>
</dbReference>
<dbReference type="Proteomes" id="UP001486565">
    <property type="component" value="Chromosome"/>
</dbReference>
<dbReference type="EMBL" id="CP121687">
    <property type="protein sequence ID" value="WZL69748.1"/>
    <property type="molecule type" value="Genomic_DNA"/>
</dbReference>
<dbReference type="PANTHER" id="PTHR22916:SF3">
    <property type="entry name" value="UDP-GLCNAC:BETAGAL BETA-1,3-N-ACETYLGLUCOSAMINYLTRANSFERASE-LIKE PROTEIN 1"/>
    <property type="match status" value="1"/>
</dbReference>
<dbReference type="EC" id="2.4.-.-" evidence="2"/>
<evidence type="ECO:0000259" key="1">
    <source>
        <dbReference type="Pfam" id="PF00535"/>
    </source>
</evidence>
<protein>
    <submittedName>
        <fullName evidence="2">Glycosyltransferase family 2 protein</fullName>
        <ecNumber evidence="2">2.4.-.-</ecNumber>
    </submittedName>
</protein>
<evidence type="ECO:0000313" key="2">
    <source>
        <dbReference type="EMBL" id="WZL69748.1"/>
    </source>
</evidence>
<dbReference type="Pfam" id="PF00535">
    <property type="entry name" value="Glycos_transf_2"/>
    <property type="match status" value="1"/>
</dbReference>
<dbReference type="GO" id="GO:0016757">
    <property type="term" value="F:glycosyltransferase activity"/>
    <property type="evidence" value="ECO:0007669"/>
    <property type="project" value="UniProtKB-KW"/>
</dbReference>
<accession>A0ABZ2Y335</accession>
<sequence length="333" mass="39261">MKDEKLVSVIIPVYNVESYIFDTINSVINQTYKNIEIIVVDDGSTDNTGEIVKKISENHQRLIYYYQSNQGVSAARNKGIELSKGEYISFLDGDDLWMENKIEKQINEIISSGKKVCYCGYIEQSIDNHQNKSLPLYFSEGKILYDILLNKTHAWTCTWLFDKEILCDSNIYFTKGCNWGEDLEFFLKVISLNEVCAVKEYLAVYRQRYNSLSNFERKVDLKKLDTIIDVFERYLSWINENENKIIYNSAEIIEKINKYRIPYEVIHHVFRYKSINKNSNVNKYLGYINSFEFDFSKNSLYTYIKKLAINNLVLLNILNQLYKIFKKRNGDKI</sequence>
<proteinExistence type="predicted"/>
<keyword evidence="2" id="KW-0328">Glycosyltransferase</keyword>
<gene>
    <name evidence="2" type="ORF">QBE51_13340</name>
</gene>
<feature type="domain" description="Glycosyltransferase 2-like" evidence="1">
    <location>
        <begin position="8"/>
        <end position="166"/>
    </location>
</feature>
<evidence type="ECO:0000313" key="3">
    <source>
        <dbReference type="Proteomes" id="UP001486565"/>
    </source>
</evidence>